<name>A0A7Y6N3K1_9BURK</name>
<protein>
    <submittedName>
        <fullName evidence="2">Uncharacterized protein</fullName>
    </submittedName>
</protein>
<evidence type="ECO:0000313" key="2">
    <source>
        <dbReference type="EMBL" id="NUY06212.1"/>
    </source>
</evidence>
<feature type="transmembrane region" description="Helical" evidence="1">
    <location>
        <begin position="32"/>
        <end position="53"/>
    </location>
</feature>
<dbReference type="RefSeq" id="WP_176112715.1">
    <property type="nucleotide sequence ID" value="NZ_JAALDK010000004.1"/>
</dbReference>
<organism evidence="2 3">
    <name type="scientific">Paraburkholderia youngii</name>
    <dbReference type="NCBI Taxonomy" id="2782701"/>
    <lineage>
        <taxon>Bacteria</taxon>
        <taxon>Pseudomonadati</taxon>
        <taxon>Pseudomonadota</taxon>
        <taxon>Betaproteobacteria</taxon>
        <taxon>Burkholderiales</taxon>
        <taxon>Burkholderiaceae</taxon>
        <taxon>Paraburkholderia</taxon>
    </lineage>
</organism>
<proteinExistence type="predicted"/>
<keyword evidence="1" id="KW-1133">Transmembrane helix</keyword>
<feature type="transmembrane region" description="Helical" evidence="1">
    <location>
        <begin position="6"/>
        <end position="25"/>
    </location>
</feature>
<comment type="caution">
    <text evidence="2">The sequence shown here is derived from an EMBL/GenBank/DDBJ whole genome shotgun (WGS) entry which is preliminary data.</text>
</comment>
<dbReference type="EMBL" id="JAALDK010000004">
    <property type="protein sequence ID" value="NUY06212.1"/>
    <property type="molecule type" value="Genomic_DNA"/>
</dbReference>
<keyword evidence="1" id="KW-0472">Membrane</keyword>
<gene>
    <name evidence="2" type="ORF">G5S42_43625</name>
</gene>
<evidence type="ECO:0000313" key="3">
    <source>
        <dbReference type="Proteomes" id="UP000594380"/>
    </source>
</evidence>
<sequence length="78" mass="8286">MRNDAIASFIVLIVLAILGGLFWISRCLGASFSSVFTAAVPILFSAVIAFAAWRFLDDFALPLIAASFVTAVSSSQKT</sequence>
<reference evidence="2 3" key="1">
    <citation type="submission" date="2020-02" db="EMBL/GenBank/DDBJ databases">
        <title>Paraburkholderia simonii sp. nov. and Paraburkholderia youngii sp. nov. Brazilian and Mexican Mimosa-associated rhizobia.</title>
        <authorList>
            <person name="Mavima L."/>
            <person name="Beukes C.W."/>
            <person name="Chan W.Y."/>
            <person name="Palmer M."/>
            <person name="De Meyer S.E."/>
            <person name="James E.K."/>
            <person name="Venter S.N."/>
            <person name="Steenkamp E.T."/>
        </authorList>
    </citation>
    <scope>NUCLEOTIDE SEQUENCE [LARGE SCALE GENOMIC DNA]</scope>
    <source>
        <strain evidence="2 3">JPY169</strain>
    </source>
</reference>
<evidence type="ECO:0000256" key="1">
    <source>
        <dbReference type="SAM" id="Phobius"/>
    </source>
</evidence>
<dbReference type="AlphaFoldDB" id="A0A7Y6N3K1"/>
<dbReference type="Proteomes" id="UP000594380">
    <property type="component" value="Unassembled WGS sequence"/>
</dbReference>
<accession>A0A7Y6N3K1</accession>
<keyword evidence="1" id="KW-0812">Transmembrane</keyword>
<dbReference type="GeneID" id="301107174"/>